<keyword evidence="2" id="KW-0704">Schiff base</keyword>
<proteinExistence type="predicted"/>
<dbReference type="PROSITE" id="PS00666">
    <property type="entry name" value="DHDPS_2"/>
    <property type="match status" value="1"/>
</dbReference>
<dbReference type="GO" id="GO:0008840">
    <property type="term" value="F:4-hydroxy-tetrahydrodipicolinate synthase activity"/>
    <property type="evidence" value="ECO:0007669"/>
    <property type="project" value="TreeGrafter"/>
</dbReference>
<dbReference type="SMART" id="SM01130">
    <property type="entry name" value="DHDPS"/>
    <property type="match status" value="1"/>
</dbReference>
<dbReference type="CDD" id="cd00408">
    <property type="entry name" value="DHDPS-like"/>
    <property type="match status" value="1"/>
</dbReference>
<evidence type="ECO:0000256" key="2">
    <source>
        <dbReference type="ARBA" id="ARBA00023270"/>
    </source>
</evidence>
<dbReference type="Pfam" id="PF00701">
    <property type="entry name" value="DHDPS"/>
    <property type="match status" value="1"/>
</dbReference>
<dbReference type="InterPro" id="IPR002220">
    <property type="entry name" value="DapA-like"/>
</dbReference>
<keyword evidence="1" id="KW-0456">Lyase</keyword>
<comment type="caution">
    <text evidence="3">The sequence shown here is derived from an EMBL/GenBank/DDBJ whole genome shotgun (WGS) entry which is preliminary data.</text>
</comment>
<organism evidence="3">
    <name type="scientific">marine sediment metagenome</name>
    <dbReference type="NCBI Taxonomy" id="412755"/>
    <lineage>
        <taxon>unclassified sequences</taxon>
        <taxon>metagenomes</taxon>
        <taxon>ecological metagenomes</taxon>
    </lineage>
</organism>
<protein>
    <recommendedName>
        <fullName evidence="4">Dihydrodipicolinate synthase family protein</fullName>
    </recommendedName>
</protein>
<dbReference type="PANTHER" id="PTHR12128">
    <property type="entry name" value="DIHYDRODIPICOLINATE SYNTHASE"/>
    <property type="match status" value="1"/>
</dbReference>
<name>X0ZRU1_9ZZZZ</name>
<sequence length="174" mass="19519">MIDITNKKGLEGIIPALILPVNKEGKINFKLLEKQTTYLISESINGIFINGTTGEGAWLTMEEKVQVFKSIKEINKGKVFLCAACLQPTTELVISEIKIYEKYEPDYIVAVTPYYYSVSQDIIIEHFKKIADFSSVPLILYNIPQCTHNKIELSTILKLAKEENIAGIKDSSGD</sequence>
<dbReference type="SUPFAM" id="SSF51569">
    <property type="entry name" value="Aldolase"/>
    <property type="match status" value="1"/>
</dbReference>
<dbReference type="InterPro" id="IPR013785">
    <property type="entry name" value="Aldolase_TIM"/>
</dbReference>
<dbReference type="InterPro" id="IPR020625">
    <property type="entry name" value="Schiff_base-form_aldolases_AS"/>
</dbReference>
<dbReference type="Gene3D" id="3.20.20.70">
    <property type="entry name" value="Aldolase class I"/>
    <property type="match status" value="1"/>
</dbReference>
<reference evidence="3" key="1">
    <citation type="journal article" date="2014" name="Front. Microbiol.">
        <title>High frequency of phylogenetically diverse reductive dehalogenase-homologous genes in deep subseafloor sedimentary metagenomes.</title>
        <authorList>
            <person name="Kawai M."/>
            <person name="Futagami T."/>
            <person name="Toyoda A."/>
            <person name="Takaki Y."/>
            <person name="Nishi S."/>
            <person name="Hori S."/>
            <person name="Arai W."/>
            <person name="Tsubouchi T."/>
            <person name="Morono Y."/>
            <person name="Uchiyama I."/>
            <person name="Ito T."/>
            <person name="Fujiyama A."/>
            <person name="Inagaki F."/>
            <person name="Takami H."/>
        </authorList>
    </citation>
    <scope>NUCLEOTIDE SEQUENCE</scope>
    <source>
        <strain evidence="3">Expedition CK06-06</strain>
    </source>
</reference>
<dbReference type="PANTHER" id="PTHR12128:SF66">
    <property type="entry name" value="4-HYDROXY-2-OXOGLUTARATE ALDOLASE, MITOCHONDRIAL"/>
    <property type="match status" value="1"/>
</dbReference>
<evidence type="ECO:0000313" key="3">
    <source>
        <dbReference type="EMBL" id="GAG72039.1"/>
    </source>
</evidence>
<evidence type="ECO:0000256" key="1">
    <source>
        <dbReference type="ARBA" id="ARBA00023239"/>
    </source>
</evidence>
<dbReference type="EMBL" id="BART01003097">
    <property type="protein sequence ID" value="GAG72039.1"/>
    <property type="molecule type" value="Genomic_DNA"/>
</dbReference>
<dbReference type="InterPro" id="IPR020624">
    <property type="entry name" value="Schiff_base-form_aldolases_CS"/>
</dbReference>
<dbReference type="PRINTS" id="PR00146">
    <property type="entry name" value="DHPICSNTHASE"/>
</dbReference>
<dbReference type="AlphaFoldDB" id="X0ZRU1"/>
<evidence type="ECO:0008006" key="4">
    <source>
        <dbReference type="Google" id="ProtNLM"/>
    </source>
</evidence>
<dbReference type="PROSITE" id="PS00665">
    <property type="entry name" value="DHDPS_1"/>
    <property type="match status" value="1"/>
</dbReference>
<accession>X0ZRU1</accession>
<dbReference type="GO" id="GO:0044281">
    <property type="term" value="P:small molecule metabolic process"/>
    <property type="evidence" value="ECO:0007669"/>
    <property type="project" value="UniProtKB-ARBA"/>
</dbReference>
<feature type="non-terminal residue" evidence="3">
    <location>
        <position position="174"/>
    </location>
</feature>
<gene>
    <name evidence="3" type="ORF">S01H4_08829</name>
</gene>